<keyword evidence="3" id="KW-0456">Lyase</keyword>
<comment type="similarity">
    <text evidence="1">Belongs to the HpcH/HpaI aldolase family.</text>
</comment>
<dbReference type="Pfam" id="PF03328">
    <property type="entry name" value="HpcH_HpaI"/>
    <property type="match status" value="1"/>
</dbReference>
<accession>A0ABY5YYJ6</accession>
<dbReference type="InterPro" id="IPR050251">
    <property type="entry name" value="HpcH-HpaI_aldolase"/>
</dbReference>
<dbReference type="InterPro" id="IPR040442">
    <property type="entry name" value="Pyrv_kinase-like_dom_sf"/>
</dbReference>
<evidence type="ECO:0000259" key="5">
    <source>
        <dbReference type="Pfam" id="PF03328"/>
    </source>
</evidence>
<evidence type="ECO:0000313" key="6">
    <source>
        <dbReference type="EMBL" id="UWZ34820.1"/>
    </source>
</evidence>
<organism evidence="6 7">
    <name type="scientific">Dactylosporangium roseum</name>
    <dbReference type="NCBI Taxonomy" id="47989"/>
    <lineage>
        <taxon>Bacteria</taxon>
        <taxon>Bacillati</taxon>
        <taxon>Actinomycetota</taxon>
        <taxon>Actinomycetes</taxon>
        <taxon>Micromonosporales</taxon>
        <taxon>Micromonosporaceae</taxon>
        <taxon>Dactylosporangium</taxon>
    </lineage>
</organism>
<protein>
    <recommendedName>
        <fullName evidence="5">HpcH/HpaI aldolase/citrate lyase domain-containing protein</fullName>
    </recommendedName>
</protein>
<dbReference type="RefSeq" id="WP_260724166.1">
    <property type="nucleotide sequence ID" value="NZ_BAAABS010000052.1"/>
</dbReference>
<dbReference type="Proteomes" id="UP001058271">
    <property type="component" value="Chromosome"/>
</dbReference>
<dbReference type="PANTHER" id="PTHR30502">
    <property type="entry name" value="2-KETO-3-DEOXY-L-RHAMNONATE ALDOLASE"/>
    <property type="match status" value="1"/>
</dbReference>
<dbReference type="InterPro" id="IPR015813">
    <property type="entry name" value="Pyrv/PenolPyrv_kinase-like_dom"/>
</dbReference>
<name>A0ABY5YYJ6_9ACTN</name>
<dbReference type="InterPro" id="IPR005000">
    <property type="entry name" value="Aldolase/citrate-lyase_domain"/>
</dbReference>
<evidence type="ECO:0000256" key="1">
    <source>
        <dbReference type="ARBA" id="ARBA00005568"/>
    </source>
</evidence>
<feature type="domain" description="HpcH/HpaI aldolase/citrate lyase" evidence="5">
    <location>
        <begin position="23"/>
        <end position="234"/>
    </location>
</feature>
<evidence type="ECO:0000256" key="4">
    <source>
        <dbReference type="SAM" id="MobiDB-lite"/>
    </source>
</evidence>
<dbReference type="PANTHER" id="PTHR30502:SF0">
    <property type="entry name" value="PHOSPHOENOLPYRUVATE CARBOXYLASE FAMILY PROTEIN"/>
    <property type="match status" value="1"/>
</dbReference>
<keyword evidence="2" id="KW-0479">Metal-binding</keyword>
<dbReference type="SUPFAM" id="SSF51621">
    <property type="entry name" value="Phosphoenolpyruvate/pyruvate domain"/>
    <property type="match status" value="1"/>
</dbReference>
<evidence type="ECO:0000256" key="3">
    <source>
        <dbReference type="ARBA" id="ARBA00023239"/>
    </source>
</evidence>
<evidence type="ECO:0000313" key="7">
    <source>
        <dbReference type="Proteomes" id="UP001058271"/>
    </source>
</evidence>
<sequence>MTAHDQSLAARLRGRDTLLGLVVKMPAASLIEAAGHLGWDLVIIDTEHGAADTMQLEGHLRAADSAGIAAVVRVGSHRPEEILRALDAGASGVVVPHVNTPEQARAVAAAAHYPPDGHRSLATSTRAGRHSTQTLAAHIERARHETVVIVQIEDRSAISVATQIAATPHVDGVWIGLTDLSMSLGLPGDYTHPEVAAAVAAVVDGVTSAGSAALCALADSEQDVAHWHGLGATVVLFVASQLFARRLREIAVSKASVAPTAPDAEASPQTPGREYEPSGTG</sequence>
<dbReference type="Gene3D" id="3.20.20.60">
    <property type="entry name" value="Phosphoenolpyruvate-binding domains"/>
    <property type="match status" value="1"/>
</dbReference>
<reference evidence="6" key="1">
    <citation type="submission" date="2021-04" db="EMBL/GenBank/DDBJ databases">
        <title>Biosynthetic gene clusters of Dactylosporangioum roseum.</title>
        <authorList>
            <person name="Hartkoorn R.C."/>
            <person name="Beaudoing E."/>
            <person name="Hot D."/>
            <person name="Moureu S."/>
        </authorList>
    </citation>
    <scope>NUCLEOTIDE SEQUENCE</scope>
    <source>
        <strain evidence="6">NRRL B-16295</strain>
    </source>
</reference>
<keyword evidence="7" id="KW-1185">Reference proteome</keyword>
<proteinExistence type="inferred from homology"/>
<evidence type="ECO:0000256" key="2">
    <source>
        <dbReference type="ARBA" id="ARBA00022723"/>
    </source>
</evidence>
<dbReference type="EMBL" id="CP073721">
    <property type="protein sequence ID" value="UWZ34820.1"/>
    <property type="molecule type" value="Genomic_DNA"/>
</dbReference>
<feature type="region of interest" description="Disordered" evidence="4">
    <location>
        <begin position="257"/>
        <end position="281"/>
    </location>
</feature>
<gene>
    <name evidence="6" type="ORF">Drose_27015</name>
</gene>